<keyword evidence="4" id="KW-0630">Potassium</keyword>
<evidence type="ECO:0000256" key="6">
    <source>
        <dbReference type="ARBA" id="ARBA00023065"/>
    </source>
</evidence>
<evidence type="ECO:0000256" key="3">
    <source>
        <dbReference type="ARBA" id="ARBA00022538"/>
    </source>
</evidence>
<evidence type="ECO:0000256" key="4">
    <source>
        <dbReference type="ARBA" id="ARBA00022958"/>
    </source>
</evidence>
<comment type="function">
    <text evidence="1">Part of a potassium transport system.</text>
</comment>
<dbReference type="SUPFAM" id="SSF51735">
    <property type="entry name" value="NAD(P)-binding Rossmann-fold domains"/>
    <property type="match status" value="1"/>
</dbReference>
<dbReference type="Pfam" id="PF02080">
    <property type="entry name" value="TrkA_C"/>
    <property type="match status" value="1"/>
</dbReference>
<dbReference type="PRINTS" id="PR00335">
    <property type="entry name" value="KUPTAKETRKA"/>
</dbReference>
<dbReference type="SUPFAM" id="SSF116726">
    <property type="entry name" value="TrkA C-terminal domain-like"/>
    <property type="match status" value="1"/>
</dbReference>
<protein>
    <submittedName>
        <fullName evidence="9">TrkA family potassium uptake protein</fullName>
    </submittedName>
</protein>
<evidence type="ECO:0000313" key="11">
    <source>
        <dbReference type="Proteomes" id="UP000577419"/>
    </source>
</evidence>
<dbReference type="EMBL" id="JAGVWF010000046">
    <property type="protein sequence ID" value="MBS3059440.1"/>
    <property type="molecule type" value="Genomic_DNA"/>
</dbReference>
<dbReference type="Pfam" id="PF02254">
    <property type="entry name" value="TrkA_N"/>
    <property type="match status" value="1"/>
</dbReference>
<dbReference type="PROSITE" id="PS51201">
    <property type="entry name" value="RCK_N"/>
    <property type="match status" value="1"/>
</dbReference>
<name>A0A7J4IYU6_9ARCH</name>
<sequence>MHVIIVGAGDLGYYLAQFLLEEKHDVVVVDRDEAACKKINSEFGIVAVQGDGTEPKTLEKAGIAEADTVVALTGQDEANMVICLLAKELGAKNIAARISRVDYDERALKRLGIDIVIHPEAAAAGYIAELLTKPELLDLAFISRGDAEIMELEVRPNSKIAGKKVSEVEHPAGSAIIALYKGKKIVVPEPNTVIEVGAKALILVKKEAAEKVRQTYA</sequence>
<dbReference type="InterPro" id="IPR006036">
    <property type="entry name" value="K_uptake_TrkA"/>
</dbReference>
<feature type="domain" description="RCK N-terminal" evidence="7">
    <location>
        <begin position="1"/>
        <end position="117"/>
    </location>
</feature>
<evidence type="ECO:0000256" key="5">
    <source>
        <dbReference type="ARBA" id="ARBA00023027"/>
    </source>
</evidence>
<dbReference type="InterPro" id="IPR036291">
    <property type="entry name" value="NAD(P)-bd_dom_sf"/>
</dbReference>
<evidence type="ECO:0000313" key="10">
    <source>
        <dbReference type="EMBL" id="MBS3059440.1"/>
    </source>
</evidence>
<evidence type="ECO:0000256" key="2">
    <source>
        <dbReference type="ARBA" id="ARBA00022448"/>
    </source>
</evidence>
<dbReference type="InterPro" id="IPR036721">
    <property type="entry name" value="RCK_C_sf"/>
</dbReference>
<dbReference type="Gene3D" id="3.40.50.720">
    <property type="entry name" value="NAD(P)-binding Rossmann-like Domain"/>
    <property type="match status" value="1"/>
</dbReference>
<reference evidence="10" key="3">
    <citation type="submission" date="2021-05" db="EMBL/GenBank/DDBJ databases">
        <title>Protein family content uncovers lineage relationships and bacterial pathway maintenance mechanisms in DPANN archaea.</title>
        <authorList>
            <person name="Castelle C.J."/>
            <person name="Meheust R."/>
            <person name="Jaffe A.L."/>
            <person name="Seitz K."/>
            <person name="Gong X."/>
            <person name="Baker B.J."/>
            <person name="Banfield J.F."/>
        </authorList>
    </citation>
    <scope>NUCLEOTIDE SEQUENCE</scope>
    <source>
        <strain evidence="10">RIFCSPHIGHO2_01_FULL_GW2011_AR10_43_9</strain>
    </source>
</reference>
<dbReference type="EMBL" id="DUFG01000032">
    <property type="protein sequence ID" value="HIH08947.1"/>
    <property type="molecule type" value="Genomic_DNA"/>
</dbReference>
<proteinExistence type="predicted"/>
<reference evidence="10" key="2">
    <citation type="submission" date="2021-03" db="EMBL/GenBank/DDBJ databases">
        <authorList>
            <person name="Jaffe A."/>
        </authorList>
    </citation>
    <scope>NUCLEOTIDE SEQUENCE</scope>
    <source>
        <strain evidence="10">RIFCSPHIGHO2_01_FULL_GW2011_AR10_43_9</strain>
    </source>
</reference>
<dbReference type="PANTHER" id="PTHR43833">
    <property type="entry name" value="POTASSIUM CHANNEL PROTEIN 2-RELATED-RELATED"/>
    <property type="match status" value="1"/>
</dbReference>
<keyword evidence="2" id="KW-0813">Transport</keyword>
<evidence type="ECO:0000259" key="8">
    <source>
        <dbReference type="PROSITE" id="PS51202"/>
    </source>
</evidence>
<comment type="caution">
    <text evidence="9">The sequence shown here is derived from an EMBL/GenBank/DDBJ whole genome shotgun (WGS) entry which is preliminary data.</text>
</comment>
<accession>A0A7J4IYU6</accession>
<dbReference type="GO" id="GO:0015079">
    <property type="term" value="F:potassium ion transmembrane transporter activity"/>
    <property type="evidence" value="ECO:0007669"/>
    <property type="project" value="InterPro"/>
</dbReference>
<keyword evidence="5" id="KW-0520">NAD</keyword>
<dbReference type="AlphaFoldDB" id="A0A7J4IYU6"/>
<dbReference type="Gene3D" id="3.30.70.1450">
    <property type="entry name" value="Regulator of K+ conductance, C-terminal domain"/>
    <property type="match status" value="1"/>
</dbReference>
<dbReference type="GO" id="GO:0005886">
    <property type="term" value="C:plasma membrane"/>
    <property type="evidence" value="ECO:0007669"/>
    <property type="project" value="InterPro"/>
</dbReference>
<dbReference type="Proteomes" id="UP000683213">
    <property type="component" value="Unassembled WGS sequence"/>
</dbReference>
<evidence type="ECO:0000256" key="1">
    <source>
        <dbReference type="ARBA" id="ARBA00003660"/>
    </source>
</evidence>
<dbReference type="PANTHER" id="PTHR43833:SF5">
    <property type="entry name" value="TRK SYSTEM POTASSIUM UPTAKE PROTEIN TRKA"/>
    <property type="match status" value="1"/>
</dbReference>
<keyword evidence="3" id="KW-0633">Potassium transport</keyword>
<feature type="domain" description="RCK C-terminal" evidence="8">
    <location>
        <begin position="134"/>
        <end position="217"/>
    </location>
</feature>
<dbReference type="Proteomes" id="UP000577419">
    <property type="component" value="Unassembled WGS sequence"/>
</dbReference>
<evidence type="ECO:0000313" key="9">
    <source>
        <dbReference type="EMBL" id="HIH08947.1"/>
    </source>
</evidence>
<evidence type="ECO:0000259" key="7">
    <source>
        <dbReference type="PROSITE" id="PS51201"/>
    </source>
</evidence>
<keyword evidence="6" id="KW-0406">Ion transport</keyword>
<dbReference type="InterPro" id="IPR050721">
    <property type="entry name" value="Trk_Ktr_HKT_K-transport"/>
</dbReference>
<reference evidence="9" key="1">
    <citation type="journal article" date="2020" name="bioRxiv">
        <title>A rank-normalized archaeal taxonomy based on genome phylogeny resolves widespread incomplete and uneven classifications.</title>
        <authorList>
            <person name="Rinke C."/>
            <person name="Chuvochina M."/>
            <person name="Mussig A.J."/>
            <person name="Chaumeil P.-A."/>
            <person name="Waite D.W."/>
            <person name="Whitman W.B."/>
            <person name="Parks D.H."/>
            <person name="Hugenholtz P."/>
        </authorList>
    </citation>
    <scope>NUCLEOTIDE SEQUENCE</scope>
    <source>
        <strain evidence="9">UBA10011</strain>
    </source>
</reference>
<dbReference type="InterPro" id="IPR006037">
    <property type="entry name" value="RCK_C"/>
</dbReference>
<gene>
    <name evidence="9" type="ORF">HA237_06305</name>
    <name evidence="10" type="ORF">J4224_03385</name>
</gene>
<dbReference type="PROSITE" id="PS51202">
    <property type="entry name" value="RCK_C"/>
    <property type="match status" value="1"/>
</dbReference>
<organism evidence="9 11">
    <name type="scientific">Candidatus Iainarchaeum sp</name>
    <dbReference type="NCBI Taxonomy" id="3101447"/>
    <lineage>
        <taxon>Archaea</taxon>
        <taxon>Candidatus Iainarchaeota</taxon>
        <taxon>Candidatus Iainarchaeia</taxon>
        <taxon>Candidatus Iainarchaeales</taxon>
        <taxon>Candidatus Iainarchaeaceae</taxon>
        <taxon>Candidatus Iainarchaeum</taxon>
    </lineage>
</organism>
<dbReference type="InterPro" id="IPR003148">
    <property type="entry name" value="RCK_N"/>
</dbReference>